<accession>A0ABR0NQ92</accession>
<evidence type="ECO:0008006" key="3">
    <source>
        <dbReference type="Google" id="ProtNLM"/>
    </source>
</evidence>
<protein>
    <recommendedName>
        <fullName evidence="3">UBN2 domain-containing protein</fullName>
    </recommendedName>
</protein>
<sequence length="93" mass="10916">MWYPCNNAKEMYDKFEVTHEETNRVNELKTSLLTLDYELFKVNPSEGIKEMFHRSTDIINGLKALGKSNPNKKMMKKMFNSLPKSWEAKSDSH</sequence>
<reference evidence="1 2" key="1">
    <citation type="submission" date="2023-03" db="EMBL/GenBank/DDBJ databases">
        <title>WGS of Gossypium arboreum.</title>
        <authorList>
            <person name="Yu D."/>
        </authorList>
    </citation>
    <scope>NUCLEOTIDE SEQUENCE [LARGE SCALE GENOMIC DNA]</scope>
    <source>
        <tissue evidence="1">Leaf</tissue>
    </source>
</reference>
<name>A0ABR0NQ92_GOSAR</name>
<gene>
    <name evidence="1" type="ORF">PVK06_031155</name>
</gene>
<dbReference type="Pfam" id="PF14223">
    <property type="entry name" value="Retrotran_gag_2"/>
    <property type="match status" value="1"/>
</dbReference>
<dbReference type="PANTHER" id="PTHR34676">
    <property type="entry name" value="DUF4219 DOMAIN-CONTAINING PROTEIN-RELATED"/>
    <property type="match status" value="1"/>
</dbReference>
<proteinExistence type="predicted"/>
<dbReference type="EMBL" id="JARKNE010000009">
    <property type="protein sequence ID" value="KAK5803508.1"/>
    <property type="molecule type" value="Genomic_DNA"/>
</dbReference>
<evidence type="ECO:0000313" key="1">
    <source>
        <dbReference type="EMBL" id="KAK5803508.1"/>
    </source>
</evidence>
<organism evidence="1 2">
    <name type="scientific">Gossypium arboreum</name>
    <name type="common">Tree cotton</name>
    <name type="synonym">Gossypium nanking</name>
    <dbReference type="NCBI Taxonomy" id="29729"/>
    <lineage>
        <taxon>Eukaryota</taxon>
        <taxon>Viridiplantae</taxon>
        <taxon>Streptophyta</taxon>
        <taxon>Embryophyta</taxon>
        <taxon>Tracheophyta</taxon>
        <taxon>Spermatophyta</taxon>
        <taxon>Magnoliopsida</taxon>
        <taxon>eudicotyledons</taxon>
        <taxon>Gunneridae</taxon>
        <taxon>Pentapetalae</taxon>
        <taxon>rosids</taxon>
        <taxon>malvids</taxon>
        <taxon>Malvales</taxon>
        <taxon>Malvaceae</taxon>
        <taxon>Malvoideae</taxon>
        <taxon>Gossypium</taxon>
    </lineage>
</organism>
<dbReference type="Proteomes" id="UP001358586">
    <property type="component" value="Chromosome 9"/>
</dbReference>
<dbReference type="PANTHER" id="PTHR34676:SF8">
    <property type="entry name" value="TRANSMEMBRANE PROTEIN"/>
    <property type="match status" value="1"/>
</dbReference>
<keyword evidence="2" id="KW-1185">Reference proteome</keyword>
<comment type="caution">
    <text evidence="1">The sequence shown here is derived from an EMBL/GenBank/DDBJ whole genome shotgun (WGS) entry which is preliminary data.</text>
</comment>
<evidence type="ECO:0000313" key="2">
    <source>
        <dbReference type="Proteomes" id="UP001358586"/>
    </source>
</evidence>